<keyword evidence="1" id="KW-1133">Transmembrane helix</keyword>
<dbReference type="RefSeq" id="WP_151694181.1">
    <property type="nucleotide sequence ID" value="NZ_BMGX01000001.1"/>
</dbReference>
<dbReference type="Proteomes" id="UP000484164">
    <property type="component" value="Unassembled WGS sequence"/>
</dbReference>
<keyword evidence="1" id="KW-0472">Membrane</keyword>
<reference evidence="2 3" key="1">
    <citation type="submission" date="2019-10" db="EMBL/GenBank/DDBJ databases">
        <title>Genome sequence of Phaeocystidibacter marisrubri JCM30614 (type strain).</title>
        <authorList>
            <person name="Bowman J.P."/>
        </authorList>
    </citation>
    <scope>NUCLEOTIDE SEQUENCE [LARGE SCALE GENOMIC DNA]</scope>
    <source>
        <strain evidence="2 3">JCM 30614</strain>
    </source>
</reference>
<evidence type="ECO:0000256" key="1">
    <source>
        <dbReference type="SAM" id="Phobius"/>
    </source>
</evidence>
<feature type="transmembrane region" description="Helical" evidence="1">
    <location>
        <begin position="91"/>
        <end position="111"/>
    </location>
</feature>
<comment type="caution">
    <text evidence="2">The sequence shown here is derived from an EMBL/GenBank/DDBJ whole genome shotgun (WGS) entry which is preliminary data.</text>
</comment>
<keyword evidence="1" id="KW-0812">Transmembrane</keyword>
<organism evidence="2 3">
    <name type="scientific">Phaeocystidibacter marisrubri</name>
    <dbReference type="NCBI Taxonomy" id="1577780"/>
    <lineage>
        <taxon>Bacteria</taxon>
        <taxon>Pseudomonadati</taxon>
        <taxon>Bacteroidota</taxon>
        <taxon>Flavobacteriia</taxon>
        <taxon>Flavobacteriales</taxon>
        <taxon>Phaeocystidibacteraceae</taxon>
        <taxon>Phaeocystidibacter</taxon>
    </lineage>
</organism>
<accession>A0A6L3ZD36</accession>
<feature type="transmembrane region" description="Helical" evidence="1">
    <location>
        <begin position="60"/>
        <end position="84"/>
    </location>
</feature>
<sequence>MKSLAIPIRLTIQLFALLLCGIFAFLHLSDWYVVKIKQQTAEYPFGSEGPTPYYYRSAELYSNVSLVWGILFLITFAFVLWLVLSKREKGIQLTVGPILLIVMGQLIHAQMGV</sequence>
<evidence type="ECO:0000313" key="3">
    <source>
        <dbReference type="Proteomes" id="UP000484164"/>
    </source>
</evidence>
<dbReference type="EMBL" id="WBVQ01000003">
    <property type="protein sequence ID" value="KAB2815143.1"/>
    <property type="molecule type" value="Genomic_DNA"/>
</dbReference>
<name>A0A6L3ZD36_9FLAO</name>
<proteinExistence type="predicted"/>
<protein>
    <submittedName>
        <fullName evidence="2">Uncharacterized protein</fullName>
    </submittedName>
</protein>
<feature type="transmembrane region" description="Helical" evidence="1">
    <location>
        <begin position="12"/>
        <end position="34"/>
    </location>
</feature>
<dbReference type="OrthoDB" id="1444622at2"/>
<dbReference type="AlphaFoldDB" id="A0A6L3ZD36"/>
<keyword evidence="3" id="KW-1185">Reference proteome</keyword>
<evidence type="ECO:0000313" key="2">
    <source>
        <dbReference type="EMBL" id="KAB2815143.1"/>
    </source>
</evidence>
<gene>
    <name evidence="2" type="ORF">F8C82_13675</name>
</gene>